<feature type="compositionally biased region" description="Pro residues" evidence="1">
    <location>
        <begin position="1426"/>
        <end position="1445"/>
    </location>
</feature>
<dbReference type="Proteomes" id="UP000653454">
    <property type="component" value="Unassembled WGS sequence"/>
</dbReference>
<feature type="domain" description="Piezo TM25-28" evidence="3">
    <location>
        <begin position="1124"/>
        <end position="1380"/>
    </location>
</feature>
<feature type="transmembrane region" description="Helical" evidence="2">
    <location>
        <begin position="186"/>
        <end position="203"/>
    </location>
</feature>
<feature type="transmembrane region" description="Helical" evidence="2">
    <location>
        <begin position="907"/>
        <end position="927"/>
    </location>
</feature>
<feature type="transmembrane region" description="Helical" evidence="2">
    <location>
        <begin position="20"/>
        <end position="39"/>
    </location>
</feature>
<feature type="transmembrane region" description="Helical" evidence="2">
    <location>
        <begin position="363"/>
        <end position="381"/>
    </location>
</feature>
<evidence type="ECO:0000256" key="1">
    <source>
        <dbReference type="SAM" id="MobiDB-lite"/>
    </source>
</evidence>
<dbReference type="Pfam" id="PF15917">
    <property type="entry name" value="Piezo_TM25-28"/>
    <property type="match status" value="1"/>
</dbReference>
<feature type="transmembrane region" description="Helical" evidence="2">
    <location>
        <begin position="1025"/>
        <end position="1051"/>
    </location>
</feature>
<feature type="compositionally biased region" description="Polar residues" evidence="1">
    <location>
        <begin position="701"/>
        <end position="710"/>
    </location>
</feature>
<gene>
    <name evidence="5" type="ORF">PLXY2_LOCUS2182</name>
</gene>
<dbReference type="EMBL" id="CAJHNJ030000005">
    <property type="protein sequence ID" value="CAG9098300.1"/>
    <property type="molecule type" value="Genomic_DNA"/>
</dbReference>
<dbReference type="GO" id="GO:0016020">
    <property type="term" value="C:membrane"/>
    <property type="evidence" value="ECO:0007669"/>
    <property type="project" value="InterPro"/>
</dbReference>
<sequence length="1812" mass="206176">MAKYYALMLLERMLLPGSLLLSIALRPYGLSVIYLLLYLIAPLVQIPDAQTFSGFRGRFLLLITVISSCLLALHVAWHSVLAGFTPYGSLLADYPVVKLVGDNLGLVSYNGIEPLMAVQFLAPEIVMTLSSLLLYLAVKRLVAGVEDPTELGNSKFQRYPTLASAGKYLALFLIMFSGIMRPSVTSGFYFLVFMGAATAWSLGKPLERGFAVVQRIVMAFMGVHMLGLLAYQCTVLMEWYPPEMDFARYFGLTRLVVITDGHFSYDAADAAHWATMASPLVILVTYFFLGIESRELFKPKVAFDYISSKAPRGSNSETTPLMRRLSFRNSVGARLQQDSLGSIVVPDEESVVEKGKPSLKDDILAAVVDFFQVLIRSSYIATTVTMMAWSIMFHSWLTFVFLMWGNLVWLCHNQRSFMLKTSPVLVVYAMFLLLAQYIYGMNLTEEELPSNITSVNLRQIGFSRPASEACIPLLIKSLFTCMFWVTLRQRIQEIRGRRQSTIAADIAAPLQLTMSTAASVMEQQREEEQRSRLLTAFGKWLRALCARYWIYVVVIMLFVIGITGERMTIFRIIYMFLFLSFILMFQLSWYWWRRLMYMFWITVIIYSMINLILIYIYQFDNFSKTIETYLYINERLQHDLGLDTYHPADLFVKLLTPTLFLIMTIMQVHYFHADFMKLSDPRKLGRSSRSDGKGGSSRPSQGASTIQNDITALPLEEEVRPGSRGAQSDRSTERDMSSRQLENENNEKRDSVPKLDRTRSNAPTLTENPSVTFRELAFRAFTRGREQLYKLVDKVFIYLELHLIKIIFISLMLLSVVNVCAMHVPIMLVISPACLLTTSKQRKLIHLISTLISVYLMAKMVYQIDYIKHSFFDVNCTRYDENNTLNVSSYNNADWVGFTKSSRNKPLIVLLKGYIAMIALFTFHSLVTYRQQTIRAKGLIPHNKDKVMFPDISRVEADKDLIHCIKYLFNYGFYKFGVEITLMCLMGVIGSRMDVYAAIYAIWLLVLVTLSRVKQNRVWGAFTVYITLIIPIQYLISVGFLPQFCITYPWSGESEQMKHIRTWLYLPYPDAPPHASKLIFDYFLLIFASRQFRVFRIERSVGDNFPGGSNREDIGKDWETPEFVNPVPDFLGYIGTWLDVIKRMVFLGMLWVTLAIMFLTGTNRVNLFSMGYLVGSFIFLWQGTDFYLRPKHTILLWWSWLLQYNVTVVVVKAFLQIPGCIFSSVMQQHACWLVQLLGIGCVDKFAGGNISHFIRMKYVKQATCSVPQEDIGLAWDGVCFAFLILQRRLFHSYYFYRVIDESKATTVLASRGAELIEELRQKQMTLQEDQEVKILEKIKVKMERIKANQKKIQGALAKDPIHHDRDEDDDNEDEDEDDTQPGQSEQVPLVRGDSDEQSRGYHTPQSPASPRGFHTPISESDQSEPPSRPDTPNAPPPPALPPPPSSSHGGPPSPSSALMTVSLDAYLEPRRISFGSPPSSELIPRAQSPEESYPVFSPPPIRRRNTVASPSFLQRTSIISVSSRAEPHSHHTCRPTYAPPSSHQKAVRSGDYYMFEEFDDTDGMLKGEESSSDDEDAPKEMGLGKLLSTAIKTDLKHAVSLRRRSMPAIPSTSGSRPLGSPRPSPGPHSYSYDLRRPSRDSRAPSGGKDHDESILDDFTSQPEQETVPDRLRRYLETAWACVCSVLVSLTRHVMRYSRDYRYISRTLALEKKILKRAGVPHAPRHALLARLPLHLAHARAREEDTQGDCHTAVGGAPSHSCSRSYLETAWACVCSVLVSLTRHVMRYSRDYRYISRTLALEKKILKVTATRL</sequence>
<feature type="region of interest" description="Disordered" evidence="1">
    <location>
        <begin position="1601"/>
        <end position="1666"/>
    </location>
</feature>
<dbReference type="PANTHER" id="PTHR47049">
    <property type="entry name" value="PIEZO-TYPE MECHANOSENSITIVE ION CHANNEL HOMOLOG"/>
    <property type="match status" value="1"/>
</dbReference>
<feature type="transmembrane region" description="Helical" evidence="2">
    <location>
        <begin position="795"/>
        <end position="815"/>
    </location>
</feature>
<feature type="transmembrane region" description="Helical" evidence="2">
    <location>
        <begin position="821"/>
        <end position="837"/>
    </location>
</feature>
<keyword evidence="2" id="KW-0812">Transmembrane</keyword>
<feature type="transmembrane region" description="Helical" evidence="2">
    <location>
        <begin position="1144"/>
        <end position="1161"/>
    </location>
</feature>
<reference evidence="5" key="1">
    <citation type="submission" date="2020-11" db="EMBL/GenBank/DDBJ databases">
        <authorList>
            <person name="Whiteford S."/>
        </authorList>
    </citation>
    <scope>NUCLEOTIDE SEQUENCE</scope>
</reference>
<keyword evidence="2" id="KW-0472">Membrane</keyword>
<evidence type="ECO:0000313" key="5">
    <source>
        <dbReference type="EMBL" id="CAG9098300.1"/>
    </source>
</evidence>
<dbReference type="InterPro" id="IPR056769">
    <property type="entry name" value="Piezo_TM1-24"/>
</dbReference>
<feature type="transmembrane region" description="Helical" evidence="2">
    <location>
        <begin position="387"/>
        <end position="410"/>
    </location>
</feature>
<feature type="transmembrane region" description="Helical" evidence="2">
    <location>
        <begin position="59"/>
        <end position="77"/>
    </location>
</feature>
<feature type="compositionally biased region" description="Basic and acidic residues" evidence="1">
    <location>
        <begin position="1633"/>
        <end position="1653"/>
    </location>
</feature>
<accession>A0A8S4DG78</accession>
<feature type="transmembrane region" description="Helical" evidence="2">
    <location>
        <begin position="116"/>
        <end position="138"/>
    </location>
</feature>
<evidence type="ECO:0000313" key="6">
    <source>
        <dbReference type="Proteomes" id="UP000653454"/>
    </source>
</evidence>
<dbReference type="Pfam" id="PF24871">
    <property type="entry name" value="Piezo_TM1-24"/>
    <property type="match status" value="2"/>
</dbReference>
<feature type="domain" description="Piezo TM1-24" evidence="4">
    <location>
        <begin position="26"/>
        <end position="145"/>
    </location>
</feature>
<feature type="region of interest" description="Disordered" evidence="1">
    <location>
        <begin position="684"/>
        <end position="766"/>
    </location>
</feature>
<feature type="transmembrane region" description="Helical" evidence="2">
    <location>
        <begin position="540"/>
        <end position="562"/>
    </location>
</feature>
<comment type="caution">
    <text evidence="5">The sequence shown here is derived from an EMBL/GenBank/DDBJ whole genome shotgun (WGS) entry which is preliminary data.</text>
</comment>
<feature type="domain" description="Piezo TM1-24" evidence="4">
    <location>
        <begin position="161"/>
        <end position="677"/>
    </location>
</feature>
<feature type="transmembrane region" description="Helical" evidence="2">
    <location>
        <begin position="1167"/>
        <end position="1188"/>
    </location>
</feature>
<evidence type="ECO:0000259" key="3">
    <source>
        <dbReference type="Pfam" id="PF15917"/>
    </source>
</evidence>
<feature type="transmembrane region" description="Helical" evidence="2">
    <location>
        <begin position="844"/>
        <end position="862"/>
    </location>
</feature>
<feature type="transmembrane region" description="Helical" evidence="2">
    <location>
        <begin position="422"/>
        <end position="439"/>
    </location>
</feature>
<feature type="compositionally biased region" description="Basic and acidic residues" evidence="1">
    <location>
        <begin position="730"/>
        <end position="759"/>
    </location>
</feature>
<feature type="region of interest" description="Disordered" evidence="1">
    <location>
        <begin position="1351"/>
        <end position="1510"/>
    </location>
</feature>
<feature type="transmembrane region" description="Helical" evidence="2">
    <location>
        <begin position="270"/>
        <end position="289"/>
    </location>
</feature>
<keyword evidence="2" id="KW-1133">Transmembrane helix</keyword>
<feature type="transmembrane region" description="Helical" evidence="2">
    <location>
        <begin position="568"/>
        <end position="590"/>
    </location>
</feature>
<feature type="compositionally biased region" description="Acidic residues" evidence="1">
    <location>
        <begin position="1366"/>
        <end position="1379"/>
    </location>
</feature>
<dbReference type="PANTHER" id="PTHR47049:SF2">
    <property type="entry name" value="PIEZO-TYPE MECHANOSENSITIVE ION CHANNEL HOMOLOG"/>
    <property type="match status" value="1"/>
</dbReference>
<feature type="transmembrane region" description="Helical" evidence="2">
    <location>
        <begin position="215"/>
        <end position="237"/>
    </location>
</feature>
<keyword evidence="6" id="KW-1185">Reference proteome</keyword>
<dbReference type="GO" id="GO:0008381">
    <property type="term" value="F:mechanosensitive monoatomic ion channel activity"/>
    <property type="evidence" value="ECO:0007669"/>
    <property type="project" value="InterPro"/>
</dbReference>
<feature type="transmembrane region" description="Helical" evidence="2">
    <location>
        <begin position="466"/>
        <end position="487"/>
    </location>
</feature>
<dbReference type="InterPro" id="IPR027272">
    <property type="entry name" value="Piezo"/>
</dbReference>
<name>A0A8S4DG78_PLUXY</name>
<evidence type="ECO:0000256" key="2">
    <source>
        <dbReference type="SAM" id="Phobius"/>
    </source>
</evidence>
<evidence type="ECO:0000259" key="4">
    <source>
        <dbReference type="Pfam" id="PF24871"/>
    </source>
</evidence>
<dbReference type="InterPro" id="IPR031805">
    <property type="entry name" value="Piezo_TM25-28"/>
</dbReference>
<organism evidence="5 6">
    <name type="scientific">Plutella xylostella</name>
    <name type="common">Diamondback moth</name>
    <name type="synonym">Plutella maculipennis</name>
    <dbReference type="NCBI Taxonomy" id="51655"/>
    <lineage>
        <taxon>Eukaryota</taxon>
        <taxon>Metazoa</taxon>
        <taxon>Ecdysozoa</taxon>
        <taxon>Arthropoda</taxon>
        <taxon>Hexapoda</taxon>
        <taxon>Insecta</taxon>
        <taxon>Pterygota</taxon>
        <taxon>Neoptera</taxon>
        <taxon>Endopterygota</taxon>
        <taxon>Lepidoptera</taxon>
        <taxon>Glossata</taxon>
        <taxon>Ditrysia</taxon>
        <taxon>Yponomeutoidea</taxon>
        <taxon>Plutellidae</taxon>
        <taxon>Plutella</taxon>
    </lineage>
</organism>
<feature type="region of interest" description="Disordered" evidence="1">
    <location>
        <begin position="1522"/>
        <end position="1548"/>
    </location>
</feature>
<feature type="transmembrane region" description="Helical" evidence="2">
    <location>
        <begin position="968"/>
        <end position="989"/>
    </location>
</feature>
<feature type="transmembrane region" description="Helical" evidence="2">
    <location>
        <begin position="995"/>
        <end position="1013"/>
    </location>
</feature>
<feature type="transmembrane region" description="Helical" evidence="2">
    <location>
        <begin position="650"/>
        <end position="673"/>
    </location>
</feature>
<proteinExistence type="predicted"/>
<feature type="compositionally biased region" description="Low complexity" evidence="1">
    <location>
        <begin position="1610"/>
        <end position="1619"/>
    </location>
</feature>
<feature type="transmembrane region" description="Helical" evidence="2">
    <location>
        <begin position="159"/>
        <end position="180"/>
    </location>
</feature>
<protein>
    <submittedName>
        <fullName evidence="5">(diamondback moth) hypothetical protein</fullName>
    </submittedName>
</protein>
<feature type="transmembrane region" description="Helical" evidence="2">
    <location>
        <begin position="597"/>
        <end position="617"/>
    </location>
</feature>